<gene>
    <name evidence="1" type="ORF">PROSTU_04739</name>
</gene>
<dbReference type="Proteomes" id="UP000004506">
    <property type="component" value="Unassembled WGS sequence"/>
</dbReference>
<dbReference type="AlphaFoldDB" id="A0AA87CP23"/>
<organism evidence="1 2">
    <name type="scientific">Providencia stuartii ATCC 25827</name>
    <dbReference type="NCBI Taxonomy" id="471874"/>
    <lineage>
        <taxon>Bacteria</taxon>
        <taxon>Pseudomonadati</taxon>
        <taxon>Pseudomonadota</taxon>
        <taxon>Gammaproteobacteria</taxon>
        <taxon>Enterobacterales</taxon>
        <taxon>Morganellaceae</taxon>
        <taxon>Providencia</taxon>
    </lineage>
</organism>
<reference evidence="2" key="2">
    <citation type="submission" date="2008-04" db="EMBL/GenBank/DDBJ databases">
        <title>Draft genome sequence of Providencia stuartii(ATCC 25827).</title>
        <authorList>
            <person name="Sudarsanam P."/>
            <person name="Ley R."/>
            <person name="Guruge J."/>
            <person name="Turnbaugh P.J."/>
            <person name="Mahowald M."/>
            <person name="Liep D."/>
            <person name="Gordon J."/>
        </authorList>
    </citation>
    <scope>NUCLEOTIDE SEQUENCE [LARGE SCALE GENOMIC DNA]</scope>
    <source>
        <strain evidence="2">ATCC 25827</strain>
    </source>
</reference>
<reference evidence="2" key="1">
    <citation type="submission" date="2008-04" db="EMBL/GenBank/DDBJ databases">
        <title>Draft genome sequence of Providencia stuartii (ATCC 25827).</title>
        <authorList>
            <person name="Sudarsanam P."/>
            <person name="Ley R."/>
            <person name="Guruge J."/>
            <person name="Turnbaugh P.J."/>
            <person name="Mahowald M."/>
            <person name="Liep D."/>
            <person name="Gordon J."/>
        </authorList>
    </citation>
    <scope>NUCLEOTIDE SEQUENCE [LARGE SCALE GENOMIC DNA]</scope>
    <source>
        <strain evidence="2">ATCC 25827</strain>
    </source>
</reference>
<protein>
    <recommendedName>
        <fullName evidence="3">Reverse transcriptase domain-containing protein</fullName>
    </recommendedName>
</protein>
<dbReference type="EMBL" id="ABJD02000118">
    <property type="protein sequence ID" value="EDU57494.1"/>
    <property type="molecule type" value="Genomic_DNA"/>
</dbReference>
<reference evidence="1 2" key="3">
    <citation type="submission" date="2008-05" db="EMBL/GenBank/DDBJ databases">
        <authorList>
            <person name="Fulton L."/>
            <person name="Clifton S."/>
            <person name="Fulton B."/>
            <person name="Xu J."/>
            <person name="Minx P."/>
            <person name="Pepin K.H."/>
            <person name="Johnson M."/>
            <person name="Thiruvilangam P."/>
            <person name="Bhonagiri V."/>
            <person name="Nash W.E."/>
            <person name="Mardis E.R."/>
            <person name="Wilson R.K."/>
        </authorList>
    </citation>
    <scope>NUCLEOTIDE SEQUENCE [LARGE SCALE GENOMIC DNA]</scope>
    <source>
        <strain evidence="1 2">ATCC 25827</strain>
    </source>
</reference>
<comment type="caution">
    <text evidence="1">The sequence shown here is derived from an EMBL/GenBank/DDBJ whole genome shotgun (WGS) entry which is preliminary data.</text>
</comment>
<proteinExistence type="predicted"/>
<sequence length="131" mass="14745">MQRVGKRSPRVIWSSADALALKWLELNLSPLLPVHRACEPLKGHGGGPKSVQRLRALTAGPQAPYHWVCRTDIQGYYANIDKRRLLEQCEKYITDPALWSLLEQYVYYCVDLGGIIHTPKKGSPEGVHLAL</sequence>
<dbReference type="RefSeq" id="WP_004927164.1">
    <property type="nucleotide sequence ID" value="NZ_DS607683.1"/>
</dbReference>
<name>A0AA87CP23_PROST</name>
<accession>A0AA87CP23</accession>
<evidence type="ECO:0000313" key="2">
    <source>
        <dbReference type="Proteomes" id="UP000004506"/>
    </source>
</evidence>
<evidence type="ECO:0008006" key="3">
    <source>
        <dbReference type="Google" id="ProtNLM"/>
    </source>
</evidence>
<evidence type="ECO:0000313" key="1">
    <source>
        <dbReference type="EMBL" id="EDU57494.1"/>
    </source>
</evidence>